<dbReference type="EMBL" id="LAZR01000039">
    <property type="protein sequence ID" value="KKO00710.1"/>
    <property type="molecule type" value="Genomic_DNA"/>
</dbReference>
<dbReference type="Pfam" id="PF01208">
    <property type="entry name" value="URO-D"/>
    <property type="match status" value="1"/>
</dbReference>
<organism evidence="2">
    <name type="scientific">marine sediment metagenome</name>
    <dbReference type="NCBI Taxonomy" id="412755"/>
    <lineage>
        <taxon>unclassified sequences</taxon>
        <taxon>metagenomes</taxon>
        <taxon>ecological metagenomes</taxon>
    </lineage>
</organism>
<gene>
    <name evidence="2" type="ORF">LCGC14_0124840</name>
</gene>
<comment type="caution">
    <text evidence="2">The sequence shown here is derived from an EMBL/GenBank/DDBJ whole genome shotgun (WGS) entry which is preliminary data.</text>
</comment>
<dbReference type="Gene3D" id="3.20.20.210">
    <property type="match status" value="1"/>
</dbReference>
<dbReference type="PANTHER" id="PTHR47099">
    <property type="entry name" value="METHYLCOBAMIDE:COM METHYLTRANSFERASE MTBA"/>
    <property type="match status" value="1"/>
</dbReference>
<evidence type="ECO:0000259" key="1">
    <source>
        <dbReference type="Pfam" id="PF01208"/>
    </source>
</evidence>
<sequence length="312" mass="35119">MTSRERVKAAIRHEQADRCPYLITMCGDAAEQLAPHTGGKSFAEFIDNDVIMVFPPWWQWHELGEDWIGMDVPTSPQKVRGTGSYGEFFDNLKELAETTDKYLLVGIYGSHFEKAYFSRGLENFMADMAGAPQFAHDLMRRIVDRNLVMLENILTADEIDGVLLGSDWGTQRGLLMSPEVWDDMIRPGEQREYDLIHTFGKDVWVHSCGKIDPLIPRLVEMGLDVLNPVQPECMDLETLKRDFGDKLAFYGGITTQTVLPFGTPEEVRAEARRVRDLMGAGGGYIFSPSQDLQADVPAENVLALLDVARETQ</sequence>
<dbReference type="InterPro" id="IPR052024">
    <property type="entry name" value="Methanogen_methyltrans"/>
</dbReference>
<name>A0A0F9V9M2_9ZZZZ</name>
<feature type="domain" description="Uroporphyrinogen decarboxylase (URO-D)" evidence="1">
    <location>
        <begin position="85"/>
        <end position="310"/>
    </location>
</feature>
<dbReference type="InterPro" id="IPR038071">
    <property type="entry name" value="UROD/MetE-like_sf"/>
</dbReference>
<evidence type="ECO:0000313" key="2">
    <source>
        <dbReference type="EMBL" id="KKO00710.1"/>
    </source>
</evidence>
<dbReference type="GO" id="GO:0006779">
    <property type="term" value="P:porphyrin-containing compound biosynthetic process"/>
    <property type="evidence" value="ECO:0007669"/>
    <property type="project" value="InterPro"/>
</dbReference>
<dbReference type="SUPFAM" id="SSF51726">
    <property type="entry name" value="UROD/MetE-like"/>
    <property type="match status" value="1"/>
</dbReference>
<protein>
    <recommendedName>
        <fullName evidence="1">Uroporphyrinogen decarboxylase (URO-D) domain-containing protein</fullName>
    </recommendedName>
</protein>
<dbReference type="GO" id="GO:0004853">
    <property type="term" value="F:uroporphyrinogen decarboxylase activity"/>
    <property type="evidence" value="ECO:0007669"/>
    <property type="project" value="InterPro"/>
</dbReference>
<proteinExistence type="predicted"/>
<reference evidence="2" key="1">
    <citation type="journal article" date="2015" name="Nature">
        <title>Complex archaea that bridge the gap between prokaryotes and eukaryotes.</title>
        <authorList>
            <person name="Spang A."/>
            <person name="Saw J.H."/>
            <person name="Jorgensen S.L."/>
            <person name="Zaremba-Niedzwiedzka K."/>
            <person name="Martijn J."/>
            <person name="Lind A.E."/>
            <person name="van Eijk R."/>
            <person name="Schleper C."/>
            <person name="Guy L."/>
            <person name="Ettema T.J."/>
        </authorList>
    </citation>
    <scope>NUCLEOTIDE SEQUENCE</scope>
</reference>
<dbReference type="PANTHER" id="PTHR47099:SF1">
    <property type="entry name" value="METHYLCOBAMIDE:COM METHYLTRANSFERASE MTBA"/>
    <property type="match status" value="1"/>
</dbReference>
<dbReference type="AlphaFoldDB" id="A0A0F9V9M2"/>
<dbReference type="InterPro" id="IPR000257">
    <property type="entry name" value="Uroporphyrinogen_deCOase"/>
</dbReference>
<accession>A0A0F9V9M2</accession>